<accession>B3RQ99</accession>
<dbReference type="HOGENOM" id="CLU_883769_0_0_1"/>
<dbReference type="eggNOG" id="ENOG502S7SN">
    <property type="taxonomic scope" value="Eukaryota"/>
</dbReference>
<dbReference type="KEGG" id="tad:TRIADDRAFT_53827"/>
<dbReference type="PhylomeDB" id="B3RQ99"/>
<keyword evidence="2" id="KW-1185">Reference proteome</keyword>
<dbReference type="CTD" id="6751361"/>
<organism evidence="1 2">
    <name type="scientific">Trichoplax adhaerens</name>
    <name type="common">Trichoplax reptans</name>
    <dbReference type="NCBI Taxonomy" id="10228"/>
    <lineage>
        <taxon>Eukaryota</taxon>
        <taxon>Metazoa</taxon>
        <taxon>Placozoa</taxon>
        <taxon>Uniplacotomia</taxon>
        <taxon>Trichoplacea</taxon>
        <taxon>Trichoplacidae</taxon>
        <taxon>Trichoplax</taxon>
    </lineage>
</organism>
<proteinExistence type="predicted"/>
<dbReference type="Proteomes" id="UP000009022">
    <property type="component" value="Unassembled WGS sequence"/>
</dbReference>
<evidence type="ECO:0000313" key="2">
    <source>
        <dbReference type="Proteomes" id="UP000009022"/>
    </source>
</evidence>
<sequence>MATQCSDDDSVIISSDSCDHGIQVLPLWQRTFQLHESNRRQRIQEDLALLQTFEVQRQEREKQSYILQNQIDKELRFQNAIIDSSTPTTPTKTSAISEVHTDIQPDVKLSYIEEVELEPSYEKCKASLPYGDNNHVNENSPPSYENVEKHGAAIVVTSIVEYVRTEDAHGILPSNLPICDLSDKESVRCSSCCKMITIFNGTRYTGYACKDDDGKKYHMECYWKLISPKCKHCHLELVRQHDKKFSGILAKFNNAWYHVECYEDYSGPRCPVCYDVIQGSLNQAEGIRCIKDKNQVYHFNCYTKKGKRNSVQLPI</sequence>
<dbReference type="RefSeq" id="XP_002109623.1">
    <property type="nucleotide sequence ID" value="XM_002109587.1"/>
</dbReference>
<dbReference type="EMBL" id="DS985242">
    <property type="protein sequence ID" value="EDV27789.1"/>
    <property type="molecule type" value="Genomic_DNA"/>
</dbReference>
<evidence type="ECO:0000313" key="1">
    <source>
        <dbReference type="EMBL" id="EDV27789.1"/>
    </source>
</evidence>
<dbReference type="GeneID" id="6751361"/>
<reference evidence="1 2" key="1">
    <citation type="journal article" date="2008" name="Nature">
        <title>The Trichoplax genome and the nature of placozoans.</title>
        <authorList>
            <person name="Srivastava M."/>
            <person name="Begovic E."/>
            <person name="Chapman J."/>
            <person name="Putnam N.H."/>
            <person name="Hellsten U."/>
            <person name="Kawashima T."/>
            <person name="Kuo A."/>
            <person name="Mitros T."/>
            <person name="Salamov A."/>
            <person name="Carpenter M.L."/>
            <person name="Signorovitch A.Y."/>
            <person name="Moreno M.A."/>
            <person name="Kamm K."/>
            <person name="Grimwood J."/>
            <person name="Schmutz J."/>
            <person name="Shapiro H."/>
            <person name="Grigoriev I.V."/>
            <person name="Buss L.W."/>
            <person name="Schierwater B."/>
            <person name="Dellaporta S.L."/>
            <person name="Rokhsar D.S."/>
        </authorList>
    </citation>
    <scope>NUCLEOTIDE SEQUENCE [LARGE SCALE GENOMIC DNA]</scope>
    <source>
        <strain evidence="1 2">Grell-BS-1999</strain>
    </source>
</reference>
<dbReference type="InParanoid" id="B3RQ99"/>
<protein>
    <submittedName>
        <fullName evidence="1">Uncharacterized protein</fullName>
    </submittedName>
</protein>
<gene>
    <name evidence="1" type="ORF">TRIADDRAFT_53827</name>
</gene>
<dbReference type="AlphaFoldDB" id="B3RQ99"/>
<name>B3RQ99_TRIAD</name>